<reference evidence="1" key="1">
    <citation type="journal article" date="2021" name="Proc. Natl. Acad. Sci. U.S.A.">
        <title>A Catalog of Tens of Thousands of Viruses from Human Metagenomes Reveals Hidden Associations with Chronic Diseases.</title>
        <authorList>
            <person name="Tisza M.J."/>
            <person name="Buck C.B."/>
        </authorList>
    </citation>
    <scope>NUCLEOTIDE SEQUENCE</scope>
    <source>
        <strain evidence="1">CtRon5</strain>
    </source>
</reference>
<name>A0A8S5U0B9_9CAUD</name>
<proteinExistence type="predicted"/>
<dbReference type="GO" id="GO:0003677">
    <property type="term" value="F:DNA binding"/>
    <property type="evidence" value="ECO:0007669"/>
    <property type="project" value="InterPro"/>
</dbReference>
<evidence type="ECO:0000313" key="1">
    <source>
        <dbReference type="EMBL" id="DAF87908.1"/>
    </source>
</evidence>
<sequence>MKKYNNFKEYMEDVYYDEIFNKIKGLVYAHKDSFESDTVYSVSYAELYDIHVSGVTFKEQDNGLLEIRVSVDADISVKGKTQYGYDEIADNASYNVFFRAKLEDGLQQVTITNAEEYNPAKFEKDKSLSQDLVPYLYEDAVEKNAEDFLKRHYPKALLQPMPLPVFEVAKSMGMTVYYAPLEDSVFGRTYFGSEKVTVYTDNTLKSKAEIVTKPGTMLINPNVYFMRNVGTANNTIIHECVHWDRHRKAFELQRLLTGNCNHISCEIVDTYEGIPDDAPALKWMEWQANQLAPRILMPAKMTEKIYSSALRDIHTSKPLTRFAEVMEEAVGYTAQYFGVSFIAAKLRLMDLGYDVVQGTYVYNDGKYMPPFYFAKGTLEKNQTYIVDEKSAMLQIFISDELRALYFEGKIIYANCMVCINSPKYVTRSETGLPILTEYALEHVHECCFVFNRKVNVSDTYSDSFYRRCFLCRDVNSKTYIESKYDPNHKDNQSKLERKAEIDKITESVTDIVRRLATEVPGGFSGTLSYHMNRKNITNEELSARTNISTVSISEYRNTLTPKISLERAVALCNGLKLEKHYSHDLMKKAGYDLSTPNITYYMIGWVIDEHPDDTLQQWQDKFNDANVKVKLPGCV</sequence>
<dbReference type="SUPFAM" id="SSF47413">
    <property type="entry name" value="lambda repressor-like DNA-binding domains"/>
    <property type="match status" value="1"/>
</dbReference>
<protein>
    <submittedName>
        <fullName evidence="1">IrrE protein</fullName>
    </submittedName>
</protein>
<organism evidence="1">
    <name type="scientific">Siphoviridae sp. ctRon5</name>
    <dbReference type="NCBI Taxonomy" id="2825505"/>
    <lineage>
        <taxon>Viruses</taxon>
        <taxon>Duplodnaviria</taxon>
        <taxon>Heunggongvirae</taxon>
        <taxon>Uroviricota</taxon>
        <taxon>Caudoviricetes</taxon>
    </lineage>
</organism>
<accession>A0A8S5U0B9</accession>
<dbReference type="InterPro" id="IPR010982">
    <property type="entry name" value="Lambda_DNA-bd_dom_sf"/>
</dbReference>
<dbReference type="EMBL" id="BK015971">
    <property type="protein sequence ID" value="DAF87908.1"/>
    <property type="molecule type" value="Genomic_DNA"/>
</dbReference>